<evidence type="ECO:0000313" key="2">
    <source>
        <dbReference type="EMBL" id="KAK3780983.1"/>
    </source>
</evidence>
<evidence type="ECO:0000313" key="3">
    <source>
        <dbReference type="Proteomes" id="UP001283361"/>
    </source>
</evidence>
<gene>
    <name evidence="2" type="ORF">RRG08_052130</name>
</gene>
<accession>A0AAE1A479</accession>
<evidence type="ECO:0000256" key="1">
    <source>
        <dbReference type="SAM" id="MobiDB-lite"/>
    </source>
</evidence>
<dbReference type="Proteomes" id="UP001283361">
    <property type="component" value="Unassembled WGS sequence"/>
</dbReference>
<feature type="compositionally biased region" description="Basic and acidic residues" evidence="1">
    <location>
        <begin position="46"/>
        <end position="64"/>
    </location>
</feature>
<reference evidence="2" key="1">
    <citation type="journal article" date="2023" name="G3 (Bethesda)">
        <title>A reference genome for the long-term kleptoplast-retaining sea slug Elysia crispata morphotype clarki.</title>
        <authorList>
            <person name="Eastman K.E."/>
            <person name="Pendleton A.L."/>
            <person name="Shaikh M.A."/>
            <person name="Suttiyut T."/>
            <person name="Ogas R."/>
            <person name="Tomko P."/>
            <person name="Gavelis G."/>
            <person name="Widhalm J.R."/>
            <person name="Wisecaver J.H."/>
        </authorList>
    </citation>
    <scope>NUCLEOTIDE SEQUENCE</scope>
    <source>
        <strain evidence="2">ECLA1</strain>
    </source>
</reference>
<organism evidence="2 3">
    <name type="scientific">Elysia crispata</name>
    <name type="common">lettuce slug</name>
    <dbReference type="NCBI Taxonomy" id="231223"/>
    <lineage>
        <taxon>Eukaryota</taxon>
        <taxon>Metazoa</taxon>
        <taxon>Spiralia</taxon>
        <taxon>Lophotrochozoa</taxon>
        <taxon>Mollusca</taxon>
        <taxon>Gastropoda</taxon>
        <taxon>Heterobranchia</taxon>
        <taxon>Euthyneura</taxon>
        <taxon>Panpulmonata</taxon>
        <taxon>Sacoglossa</taxon>
        <taxon>Placobranchoidea</taxon>
        <taxon>Plakobranchidae</taxon>
        <taxon>Elysia</taxon>
    </lineage>
</organism>
<protein>
    <submittedName>
        <fullName evidence="2">Uncharacterized protein</fullName>
    </submittedName>
</protein>
<sequence>MFESFSQYLTSFPDKPKAWTKLVARCCHCLQHVLSVDSCTGSQSHRATEAKRHRATEPQSHRASEPCPAGAGDMLAILMARQF</sequence>
<dbReference type="AlphaFoldDB" id="A0AAE1A479"/>
<keyword evidence="3" id="KW-1185">Reference proteome</keyword>
<feature type="region of interest" description="Disordered" evidence="1">
    <location>
        <begin position="39"/>
        <end position="69"/>
    </location>
</feature>
<comment type="caution">
    <text evidence="2">The sequence shown here is derived from an EMBL/GenBank/DDBJ whole genome shotgun (WGS) entry which is preliminary data.</text>
</comment>
<proteinExistence type="predicted"/>
<dbReference type="EMBL" id="JAWDGP010002675">
    <property type="protein sequence ID" value="KAK3780983.1"/>
    <property type="molecule type" value="Genomic_DNA"/>
</dbReference>
<name>A0AAE1A479_9GAST</name>